<protein>
    <submittedName>
        <fullName evidence="3">Uncharacterized protein</fullName>
    </submittedName>
</protein>
<evidence type="ECO:0000256" key="1">
    <source>
        <dbReference type="SAM" id="MobiDB-lite"/>
    </source>
</evidence>
<feature type="non-terminal residue" evidence="3">
    <location>
        <position position="1"/>
    </location>
</feature>
<keyword evidence="2" id="KW-1133">Transmembrane helix</keyword>
<evidence type="ECO:0000313" key="4">
    <source>
        <dbReference type="Proteomes" id="UP001381693"/>
    </source>
</evidence>
<keyword evidence="2" id="KW-0812">Transmembrane</keyword>
<organism evidence="3 4">
    <name type="scientific">Halocaridina rubra</name>
    <name type="common">Hawaiian red shrimp</name>
    <dbReference type="NCBI Taxonomy" id="373956"/>
    <lineage>
        <taxon>Eukaryota</taxon>
        <taxon>Metazoa</taxon>
        <taxon>Ecdysozoa</taxon>
        <taxon>Arthropoda</taxon>
        <taxon>Crustacea</taxon>
        <taxon>Multicrustacea</taxon>
        <taxon>Malacostraca</taxon>
        <taxon>Eumalacostraca</taxon>
        <taxon>Eucarida</taxon>
        <taxon>Decapoda</taxon>
        <taxon>Pleocyemata</taxon>
        <taxon>Caridea</taxon>
        <taxon>Atyoidea</taxon>
        <taxon>Atyidae</taxon>
        <taxon>Halocaridina</taxon>
    </lineage>
</organism>
<sequence>LSSCASLISLKSLTITYILAGCRGALASPGRKRPRRRGAAARGGPVGGGAAGAYPCWCGPCPKGG</sequence>
<accession>A0AAN9AB04</accession>
<proteinExistence type="predicted"/>
<feature type="non-terminal residue" evidence="3">
    <location>
        <position position="65"/>
    </location>
</feature>
<feature type="region of interest" description="Disordered" evidence="1">
    <location>
        <begin position="27"/>
        <end position="51"/>
    </location>
</feature>
<evidence type="ECO:0000256" key="2">
    <source>
        <dbReference type="SAM" id="Phobius"/>
    </source>
</evidence>
<comment type="caution">
    <text evidence="3">The sequence shown here is derived from an EMBL/GenBank/DDBJ whole genome shotgun (WGS) entry which is preliminary data.</text>
</comment>
<feature type="transmembrane region" description="Helical" evidence="2">
    <location>
        <begin position="6"/>
        <end position="26"/>
    </location>
</feature>
<dbReference type="AlphaFoldDB" id="A0AAN9AB04"/>
<keyword evidence="4" id="KW-1185">Reference proteome</keyword>
<gene>
    <name evidence="3" type="ORF">SK128_008109</name>
</gene>
<dbReference type="EMBL" id="JAXCGZ010007726">
    <property type="protein sequence ID" value="KAK7078640.1"/>
    <property type="molecule type" value="Genomic_DNA"/>
</dbReference>
<keyword evidence="2" id="KW-0472">Membrane</keyword>
<evidence type="ECO:0000313" key="3">
    <source>
        <dbReference type="EMBL" id="KAK7078640.1"/>
    </source>
</evidence>
<dbReference type="Proteomes" id="UP001381693">
    <property type="component" value="Unassembled WGS sequence"/>
</dbReference>
<feature type="compositionally biased region" description="Basic residues" evidence="1">
    <location>
        <begin position="30"/>
        <end position="39"/>
    </location>
</feature>
<name>A0AAN9AB04_HALRR</name>
<reference evidence="3 4" key="1">
    <citation type="submission" date="2023-11" db="EMBL/GenBank/DDBJ databases">
        <title>Halocaridina rubra genome assembly.</title>
        <authorList>
            <person name="Smith C."/>
        </authorList>
    </citation>
    <scope>NUCLEOTIDE SEQUENCE [LARGE SCALE GENOMIC DNA]</scope>
    <source>
        <strain evidence="3">EP-1</strain>
        <tissue evidence="3">Whole</tissue>
    </source>
</reference>